<name>A0AAD6SE99_9AGAR</name>
<organism evidence="1 2">
    <name type="scientific">Mycena alexandri</name>
    <dbReference type="NCBI Taxonomy" id="1745969"/>
    <lineage>
        <taxon>Eukaryota</taxon>
        <taxon>Fungi</taxon>
        <taxon>Dikarya</taxon>
        <taxon>Basidiomycota</taxon>
        <taxon>Agaricomycotina</taxon>
        <taxon>Agaricomycetes</taxon>
        <taxon>Agaricomycetidae</taxon>
        <taxon>Agaricales</taxon>
        <taxon>Marasmiineae</taxon>
        <taxon>Mycenaceae</taxon>
        <taxon>Mycena</taxon>
    </lineage>
</organism>
<proteinExistence type="predicted"/>
<dbReference type="Proteomes" id="UP001218188">
    <property type="component" value="Unassembled WGS sequence"/>
</dbReference>
<dbReference type="AlphaFoldDB" id="A0AAD6SE99"/>
<keyword evidence="2" id="KW-1185">Reference proteome</keyword>
<sequence length="244" mass="26379">MPDSASAPVPAAASASVPTALTTAAKSKEILGVVIVTYGAARNWTPAAPDPSNSIVVPPSELDLRVKHADAFDAMLASALGCLAVSTKIQTERTAHLISLIRASARSTRRQDANDLKHNTYVLPDPSNESLSSARDDRLFTDPEGAAWAKETPAWYENFWSVLILYRRGLCVKNTIIEPNSAPAYTFLFPSRIFTDILFLYLGSSLTWGSCLTTYTRFRPSCLIAVAVAFTNAEVVGSFICGLY</sequence>
<evidence type="ECO:0000313" key="2">
    <source>
        <dbReference type="Proteomes" id="UP001218188"/>
    </source>
</evidence>
<reference evidence="1" key="1">
    <citation type="submission" date="2023-03" db="EMBL/GenBank/DDBJ databases">
        <title>Massive genome expansion in bonnet fungi (Mycena s.s.) driven by repeated elements and novel gene families across ecological guilds.</title>
        <authorList>
            <consortium name="Lawrence Berkeley National Laboratory"/>
            <person name="Harder C.B."/>
            <person name="Miyauchi S."/>
            <person name="Viragh M."/>
            <person name="Kuo A."/>
            <person name="Thoen E."/>
            <person name="Andreopoulos B."/>
            <person name="Lu D."/>
            <person name="Skrede I."/>
            <person name="Drula E."/>
            <person name="Henrissat B."/>
            <person name="Morin E."/>
            <person name="Kohler A."/>
            <person name="Barry K."/>
            <person name="LaButti K."/>
            <person name="Morin E."/>
            <person name="Salamov A."/>
            <person name="Lipzen A."/>
            <person name="Mereny Z."/>
            <person name="Hegedus B."/>
            <person name="Baldrian P."/>
            <person name="Stursova M."/>
            <person name="Weitz H."/>
            <person name="Taylor A."/>
            <person name="Grigoriev I.V."/>
            <person name="Nagy L.G."/>
            <person name="Martin F."/>
            <person name="Kauserud H."/>
        </authorList>
    </citation>
    <scope>NUCLEOTIDE SEQUENCE</scope>
    <source>
        <strain evidence="1">CBHHK200</strain>
    </source>
</reference>
<gene>
    <name evidence="1" type="ORF">C8F04DRAFT_1190889</name>
</gene>
<comment type="caution">
    <text evidence="1">The sequence shown here is derived from an EMBL/GenBank/DDBJ whole genome shotgun (WGS) entry which is preliminary data.</text>
</comment>
<protein>
    <submittedName>
        <fullName evidence="1">Uncharacterized protein</fullName>
    </submittedName>
</protein>
<evidence type="ECO:0000313" key="1">
    <source>
        <dbReference type="EMBL" id="KAJ7026083.1"/>
    </source>
</evidence>
<dbReference type="EMBL" id="JARJCM010000144">
    <property type="protein sequence ID" value="KAJ7026083.1"/>
    <property type="molecule type" value="Genomic_DNA"/>
</dbReference>
<accession>A0AAD6SE99</accession>